<dbReference type="InterPro" id="IPR035919">
    <property type="entry name" value="EAL_sf"/>
</dbReference>
<evidence type="ECO:0000259" key="1">
    <source>
        <dbReference type="PROSITE" id="PS51833"/>
    </source>
</evidence>
<evidence type="ECO:0000313" key="2">
    <source>
        <dbReference type="EMBL" id="WIM06935.1"/>
    </source>
</evidence>
<accession>A0AA49FNN3</accession>
<dbReference type="PANTHER" id="PTHR33525:SF4">
    <property type="entry name" value="CYCLIC DI-GMP PHOSPHODIESTERASE CDGJ"/>
    <property type="match status" value="1"/>
</dbReference>
<proteinExistence type="predicted"/>
<sequence>MATEEVFIGRQPILDRDQKMFAYELLFRSGSQKNSADVQDNLAASASVISHAFGDLGIDQALGPYKGFINCDEELLLSDIIEILPTDKIVLEVLETVEVTPPIVGRCRELKARGFTLALDDFVNYEEKWRPLLDLVEIVKVDIMPLDTASLARTTVALRRWPLMLLAEKVDSREQAGFCHDLGYTLFQGYYFAKPVIIAGRKLGHSRLSLMRLLGLVLEDAETTQLEGVFKHEPGLAMNLLRLTNSVATGVRTRVTSLRHAVTILGRRQLQRWLQLLLYTNPSGGDVASPLLQLAATRGRLMELLAGGLHPGQREIGDHAFMTGIMSLMPTLMGVGIGEILKGINLTGDVREALESRGGELGTMLRLTEALEAGDGAACHDLTGQLAGADHTVINACLAQALAWANNIGRMNE</sequence>
<dbReference type="InterPro" id="IPR013976">
    <property type="entry name" value="HDOD"/>
</dbReference>
<dbReference type="SUPFAM" id="SSF141868">
    <property type="entry name" value="EAL domain-like"/>
    <property type="match status" value="1"/>
</dbReference>
<dbReference type="PROSITE" id="PS51833">
    <property type="entry name" value="HDOD"/>
    <property type="match status" value="1"/>
</dbReference>
<dbReference type="PANTHER" id="PTHR33525">
    <property type="match status" value="1"/>
</dbReference>
<gene>
    <name evidence="2" type="ORF">OHM77_06625</name>
</gene>
<dbReference type="Gene3D" id="3.20.20.450">
    <property type="entry name" value="EAL domain"/>
    <property type="match status" value="1"/>
</dbReference>
<dbReference type="AlphaFoldDB" id="A0AA49FNN3"/>
<dbReference type="SMART" id="SM00052">
    <property type="entry name" value="EAL"/>
    <property type="match status" value="1"/>
</dbReference>
<dbReference type="Proteomes" id="UP001234916">
    <property type="component" value="Chromosome"/>
</dbReference>
<dbReference type="KEGG" id="npv:OHM77_06625"/>
<dbReference type="InterPro" id="IPR001633">
    <property type="entry name" value="EAL_dom"/>
</dbReference>
<dbReference type="InterPro" id="IPR052340">
    <property type="entry name" value="RNase_Y/CdgJ"/>
</dbReference>
<name>A0AA49FNN3_9PROT</name>
<dbReference type="SUPFAM" id="SSF109604">
    <property type="entry name" value="HD-domain/PDEase-like"/>
    <property type="match status" value="1"/>
</dbReference>
<dbReference type="EMBL" id="CP107246">
    <property type="protein sequence ID" value="WIM06935.1"/>
    <property type="molecule type" value="Genomic_DNA"/>
</dbReference>
<dbReference type="Pfam" id="PF00563">
    <property type="entry name" value="EAL"/>
    <property type="match status" value="1"/>
</dbReference>
<dbReference type="Gene3D" id="1.10.3210.10">
    <property type="entry name" value="Hypothetical protein af1432"/>
    <property type="match status" value="1"/>
</dbReference>
<feature type="domain" description="HDOD" evidence="1">
    <location>
        <begin position="203"/>
        <end position="392"/>
    </location>
</feature>
<organism evidence="2">
    <name type="scientific">Candidatus Nitricoxidivorans perseverans</name>
    <dbReference type="NCBI Taxonomy" id="2975601"/>
    <lineage>
        <taxon>Bacteria</taxon>
        <taxon>Pseudomonadati</taxon>
        <taxon>Pseudomonadota</taxon>
        <taxon>Betaproteobacteria</taxon>
        <taxon>Nitrosomonadales</taxon>
        <taxon>Sterolibacteriaceae</taxon>
        <taxon>Candidatus Nitricoxidivorans</taxon>
    </lineage>
</organism>
<dbReference type="PIRSF" id="PIRSF003180">
    <property type="entry name" value="DiGMPpdiest_YuxH"/>
    <property type="match status" value="1"/>
</dbReference>
<dbReference type="InterPro" id="IPR014408">
    <property type="entry name" value="dGMP_Pdiesterase_EAL/HD-GYP"/>
</dbReference>
<protein>
    <submittedName>
        <fullName evidence="2">EAL domain-containing protein</fullName>
    </submittedName>
</protein>
<dbReference type="Pfam" id="PF08668">
    <property type="entry name" value="HDOD"/>
    <property type="match status" value="1"/>
</dbReference>
<reference evidence="2" key="1">
    <citation type="journal article" date="2023" name="Nat. Microbiol.">
        <title>Enrichment and characterization of a nitric oxide-reducing microbial community in a continuous bioreactor.</title>
        <authorList>
            <person name="Garrido-Amador P."/>
            <person name="Stortenbeker N."/>
            <person name="Wessels H.J.C.T."/>
            <person name="Speth D.R."/>
            <person name="Garcia-Heredia I."/>
            <person name="Kartal B."/>
        </authorList>
    </citation>
    <scope>NUCLEOTIDE SEQUENCE</scope>
    <source>
        <strain evidence="2">MAG1</strain>
    </source>
</reference>